<dbReference type="CDD" id="cd06588">
    <property type="entry name" value="PhnB_like"/>
    <property type="match status" value="2"/>
</dbReference>
<comment type="caution">
    <text evidence="2">The sequence shown here is derived from an EMBL/GenBank/DDBJ whole genome shotgun (WGS) entry which is preliminary data.</text>
</comment>
<dbReference type="InterPro" id="IPR029068">
    <property type="entry name" value="Glyas_Bleomycin-R_OHBP_Dase"/>
</dbReference>
<evidence type="ECO:0000313" key="2">
    <source>
        <dbReference type="EMBL" id="MDN4165057.1"/>
    </source>
</evidence>
<evidence type="ECO:0000259" key="1">
    <source>
        <dbReference type="Pfam" id="PF06983"/>
    </source>
</evidence>
<dbReference type="RefSeq" id="WP_320003587.1">
    <property type="nucleotide sequence ID" value="NZ_JAUHJS010000003.1"/>
</dbReference>
<sequence length="276" mass="31109">MIYPCFWMDNNAREVADFYCSLFPDSSLQEESAFAVSFRLAGQRFMCLNGGEVFRPNPSISFYVVCESKEEVDYLWKGLSEGAEVMMALGAYPWSARYGWLSDRYGVSWQLALGKLEEVGQKITPTLMFTQKQAGKAREAINRYTNIFPDSSVVGILPYAAGDGDVEGYIKHAQFRLSNHVFMAMDSSLAHAFTFSEGVSLVVECDTQSEIDMLWQKLTDGGEESQCGWLKDAYQVSWQIIPKVLATLMSDPERAPRVAQAFMKMKKFDIEALMKA</sequence>
<reference evidence="2" key="1">
    <citation type="submission" date="2023-06" db="EMBL/GenBank/DDBJ databases">
        <title>Cytophagales bacterium Strain LB-30, isolated from soil.</title>
        <authorList>
            <person name="Liu B."/>
        </authorList>
    </citation>
    <scope>NUCLEOTIDE SEQUENCE</scope>
    <source>
        <strain evidence="2">LB-30</strain>
    </source>
</reference>
<feature type="domain" description="PhnB-like" evidence="1">
    <location>
        <begin position="121"/>
        <end position="241"/>
    </location>
</feature>
<dbReference type="PANTHER" id="PTHR33990">
    <property type="entry name" value="PROTEIN YJDN-RELATED"/>
    <property type="match status" value="1"/>
</dbReference>
<protein>
    <submittedName>
        <fullName evidence="2">VOC family protein</fullName>
    </submittedName>
</protein>
<dbReference type="Gene3D" id="3.10.180.10">
    <property type="entry name" value="2,3-Dihydroxybiphenyl 1,2-Dioxygenase, domain 1"/>
    <property type="match status" value="1"/>
</dbReference>
<dbReference type="Pfam" id="PF06983">
    <property type="entry name" value="3-dmu-9_3-mt"/>
    <property type="match status" value="2"/>
</dbReference>
<accession>A0ABT8F3L3</accession>
<evidence type="ECO:0000313" key="3">
    <source>
        <dbReference type="Proteomes" id="UP001168552"/>
    </source>
</evidence>
<dbReference type="InterPro" id="IPR028973">
    <property type="entry name" value="PhnB-like"/>
</dbReference>
<dbReference type="SUPFAM" id="SSF54593">
    <property type="entry name" value="Glyoxalase/Bleomycin resistance protein/Dihydroxybiphenyl dioxygenase"/>
    <property type="match status" value="2"/>
</dbReference>
<name>A0ABT8F3L3_9BACT</name>
<dbReference type="PANTHER" id="PTHR33990:SF4">
    <property type="entry name" value="PHNB-LIKE DOMAIN-CONTAINING PROTEIN"/>
    <property type="match status" value="1"/>
</dbReference>
<dbReference type="EMBL" id="JAUHJS010000003">
    <property type="protein sequence ID" value="MDN4165057.1"/>
    <property type="molecule type" value="Genomic_DNA"/>
</dbReference>
<keyword evidence="3" id="KW-1185">Reference proteome</keyword>
<dbReference type="Proteomes" id="UP001168552">
    <property type="component" value="Unassembled WGS sequence"/>
</dbReference>
<organism evidence="2 3">
    <name type="scientific">Shiella aurantiaca</name>
    <dbReference type="NCBI Taxonomy" id="3058365"/>
    <lineage>
        <taxon>Bacteria</taxon>
        <taxon>Pseudomonadati</taxon>
        <taxon>Bacteroidota</taxon>
        <taxon>Cytophagia</taxon>
        <taxon>Cytophagales</taxon>
        <taxon>Shiellaceae</taxon>
        <taxon>Shiella</taxon>
    </lineage>
</organism>
<dbReference type="Gene3D" id="3.30.720.100">
    <property type="match status" value="1"/>
</dbReference>
<gene>
    <name evidence="2" type="ORF">QWY31_06060</name>
</gene>
<proteinExistence type="predicted"/>
<dbReference type="Gene3D" id="3.30.720.110">
    <property type="match status" value="1"/>
</dbReference>
<feature type="domain" description="PhnB-like" evidence="1">
    <location>
        <begin position="2"/>
        <end position="111"/>
    </location>
</feature>